<proteinExistence type="predicted"/>
<evidence type="ECO:0000313" key="2">
    <source>
        <dbReference type="EnsemblPlants" id="OMERI01G24920.1"/>
    </source>
</evidence>
<protein>
    <submittedName>
        <fullName evidence="2">Uncharacterized protein</fullName>
    </submittedName>
</protein>
<name>A0A0E0C6D6_9ORYZ</name>
<organism evidence="2">
    <name type="scientific">Oryza meridionalis</name>
    <dbReference type="NCBI Taxonomy" id="40149"/>
    <lineage>
        <taxon>Eukaryota</taxon>
        <taxon>Viridiplantae</taxon>
        <taxon>Streptophyta</taxon>
        <taxon>Embryophyta</taxon>
        <taxon>Tracheophyta</taxon>
        <taxon>Spermatophyta</taxon>
        <taxon>Magnoliopsida</taxon>
        <taxon>Liliopsida</taxon>
        <taxon>Poales</taxon>
        <taxon>Poaceae</taxon>
        <taxon>BOP clade</taxon>
        <taxon>Oryzoideae</taxon>
        <taxon>Oryzeae</taxon>
        <taxon>Oryzinae</taxon>
        <taxon>Oryza</taxon>
    </lineage>
</organism>
<feature type="region of interest" description="Disordered" evidence="1">
    <location>
        <begin position="1"/>
        <end position="71"/>
    </location>
</feature>
<sequence>MQPRDDQSSLRIDHTEHIDPGATNHGSGGGPLSSNEYDKPSGKSILLRSPTAEIENPVFQKTALTEGNPKA</sequence>
<evidence type="ECO:0000256" key="1">
    <source>
        <dbReference type="SAM" id="MobiDB-lite"/>
    </source>
</evidence>
<feature type="compositionally biased region" description="Basic and acidic residues" evidence="1">
    <location>
        <begin position="1"/>
        <end position="19"/>
    </location>
</feature>
<dbReference type="Proteomes" id="UP000008021">
    <property type="component" value="Chromosome 1"/>
</dbReference>
<dbReference type="HOGENOM" id="CLU_2744259_0_0_1"/>
<accession>A0A0E0C6D6</accession>
<keyword evidence="3" id="KW-1185">Reference proteome</keyword>
<evidence type="ECO:0000313" key="3">
    <source>
        <dbReference type="Proteomes" id="UP000008021"/>
    </source>
</evidence>
<dbReference type="AlphaFoldDB" id="A0A0E0C6D6"/>
<reference evidence="2" key="2">
    <citation type="submission" date="2018-05" db="EMBL/GenBank/DDBJ databases">
        <title>OmerRS3 (Oryza meridionalis Reference Sequence Version 3).</title>
        <authorList>
            <person name="Zhang J."/>
            <person name="Kudrna D."/>
            <person name="Lee S."/>
            <person name="Talag J."/>
            <person name="Welchert J."/>
            <person name="Wing R.A."/>
        </authorList>
    </citation>
    <scope>NUCLEOTIDE SEQUENCE [LARGE SCALE GENOMIC DNA]</scope>
    <source>
        <strain evidence="2">cv. OR44</strain>
    </source>
</reference>
<reference evidence="2" key="1">
    <citation type="submission" date="2015-04" db="UniProtKB">
        <authorList>
            <consortium name="EnsemblPlants"/>
        </authorList>
    </citation>
    <scope>IDENTIFICATION</scope>
</reference>
<dbReference type="EnsemblPlants" id="OMERI01G24920.1">
    <property type="protein sequence ID" value="OMERI01G24920.1"/>
    <property type="gene ID" value="OMERI01G24920"/>
</dbReference>
<dbReference type="Gramene" id="OMERI01G24920.1">
    <property type="protein sequence ID" value="OMERI01G24920.1"/>
    <property type="gene ID" value="OMERI01G24920"/>
</dbReference>